<evidence type="ECO:0000313" key="3">
    <source>
        <dbReference type="Proteomes" id="UP001529510"/>
    </source>
</evidence>
<feature type="region of interest" description="Disordered" evidence="1">
    <location>
        <begin position="1"/>
        <end position="128"/>
    </location>
</feature>
<feature type="compositionally biased region" description="Low complexity" evidence="1">
    <location>
        <begin position="107"/>
        <end position="123"/>
    </location>
</feature>
<reference evidence="2 3" key="1">
    <citation type="submission" date="2024-05" db="EMBL/GenBank/DDBJ databases">
        <title>Genome sequencing and assembly of Indian major carp, Cirrhinus mrigala (Hamilton, 1822).</title>
        <authorList>
            <person name="Mohindra V."/>
            <person name="Chowdhury L.M."/>
            <person name="Lal K."/>
            <person name="Jena J.K."/>
        </authorList>
    </citation>
    <scope>NUCLEOTIDE SEQUENCE [LARGE SCALE GENOMIC DNA]</scope>
    <source>
        <strain evidence="2">CM1030</strain>
        <tissue evidence="2">Blood</tissue>
    </source>
</reference>
<dbReference type="EMBL" id="JAMKFB020000074">
    <property type="protein sequence ID" value="KAL0153806.1"/>
    <property type="molecule type" value="Genomic_DNA"/>
</dbReference>
<comment type="caution">
    <text evidence="2">The sequence shown here is derived from an EMBL/GenBank/DDBJ whole genome shotgun (WGS) entry which is preliminary data.</text>
</comment>
<name>A0ABD0MXT9_CIRMR</name>
<sequence length="149" mass="15490">SNQRSSRGSGNRQSMGEGSLCWRGITESPPLGATPGAQNNNNSPGGWGNRGKTGGGTEGQVRGAETDSGTLEDLGHGAMANSGTLEDLGHGALEQKPTMFDSEEPGTMAEQAEQGAMAGQTEQTGAKIPTVKQMTSIAEQRVHDWPPWP</sequence>
<keyword evidence="3" id="KW-1185">Reference proteome</keyword>
<feature type="non-terminal residue" evidence="2">
    <location>
        <position position="1"/>
    </location>
</feature>
<accession>A0ABD0MXT9</accession>
<organism evidence="2 3">
    <name type="scientific">Cirrhinus mrigala</name>
    <name type="common">Mrigala</name>
    <dbReference type="NCBI Taxonomy" id="683832"/>
    <lineage>
        <taxon>Eukaryota</taxon>
        <taxon>Metazoa</taxon>
        <taxon>Chordata</taxon>
        <taxon>Craniata</taxon>
        <taxon>Vertebrata</taxon>
        <taxon>Euteleostomi</taxon>
        <taxon>Actinopterygii</taxon>
        <taxon>Neopterygii</taxon>
        <taxon>Teleostei</taxon>
        <taxon>Ostariophysi</taxon>
        <taxon>Cypriniformes</taxon>
        <taxon>Cyprinidae</taxon>
        <taxon>Labeoninae</taxon>
        <taxon>Labeonini</taxon>
        <taxon>Cirrhinus</taxon>
    </lineage>
</organism>
<dbReference type="AlphaFoldDB" id="A0ABD0MXT9"/>
<dbReference type="Proteomes" id="UP001529510">
    <property type="component" value="Unassembled WGS sequence"/>
</dbReference>
<evidence type="ECO:0000313" key="2">
    <source>
        <dbReference type="EMBL" id="KAL0153806.1"/>
    </source>
</evidence>
<proteinExistence type="predicted"/>
<evidence type="ECO:0000256" key="1">
    <source>
        <dbReference type="SAM" id="MobiDB-lite"/>
    </source>
</evidence>
<gene>
    <name evidence="2" type="ORF">M9458_050922</name>
</gene>
<feature type="compositionally biased region" description="Low complexity" evidence="1">
    <location>
        <begin position="1"/>
        <end position="14"/>
    </location>
</feature>
<protein>
    <submittedName>
        <fullName evidence="2">Uncharacterized protein</fullName>
    </submittedName>
</protein>
<feature type="compositionally biased region" description="Gly residues" evidence="1">
    <location>
        <begin position="45"/>
        <end position="58"/>
    </location>
</feature>